<dbReference type="PANTHER" id="PTHR24411:SF3">
    <property type="entry name" value="NUCLEAR FACTOR ERYTHROID 2-RELATED FACTOR 2"/>
    <property type="match status" value="1"/>
</dbReference>
<keyword evidence="4" id="KW-0010">Activator</keyword>
<sequence>MMEIELPKMHQSQQDMDLIDILWRQDIDLGAGREVFDYSHRQKESALQRQRALEEEKRQHLLREQEKALLAQLQLDEETGEFVPRPPAAAQPPPPAAPAEVTQNGLFTEDDGNPLSFDECMQLLAESFPLVEAIETTPPPLDAPTSVPAGSDGPDMMVPSQSPLPQQKTSQDLEQAWLELLSIPELQQCLNMQMEEALEPTSFNPAGAQTELQDPNYNFYMPGLTDMVANTADTVCPAGYLNTFEGPLPSIIPPDNLNQMTLKAPEMNAGFSPDGFCDMFYPGLVNAKVDSGAAPVAAGGNAALPLAELQSAPPLKPADVPEFALEEGFESRKPEAEAEFADSDSGLSLDASPNASSPEKSTCGDGSFGFSDSDVEEMDSDPGSTESDVSDMFPLTFNPDAYQTATSVATPPAQPPEAKPERPKTEPEEGSGHDKRPFTKDKHGKRRGESRLSRDEQRAQALHIPFTVDMIINLPVDDFNEMMSRQQLNEAQLALVRDIRRRGKNKVAAQNCRKRKMENIVGLEYELDSLKEERERLLREKTETGSSLREMKKQLSSLYLEVFSLLRDENGKPYSPNEYSLQQTSDGTVFLVPRIKKTLIKPEGN</sequence>
<gene>
    <name evidence="10" type="ORF">MATL_G00183130</name>
</gene>
<evidence type="ECO:0000256" key="1">
    <source>
        <dbReference type="ARBA" id="ARBA00008157"/>
    </source>
</evidence>
<keyword evidence="5" id="KW-0804">Transcription</keyword>
<name>A0A9D3PN28_MEGAT</name>
<evidence type="ECO:0000256" key="4">
    <source>
        <dbReference type="ARBA" id="ARBA00023159"/>
    </source>
</evidence>
<dbReference type="GO" id="GO:0000978">
    <property type="term" value="F:RNA polymerase II cis-regulatory region sequence-specific DNA binding"/>
    <property type="evidence" value="ECO:0007669"/>
    <property type="project" value="InterPro"/>
</dbReference>
<evidence type="ECO:0000256" key="8">
    <source>
        <dbReference type="SAM" id="MobiDB-lite"/>
    </source>
</evidence>
<dbReference type="PROSITE" id="PS00036">
    <property type="entry name" value="BZIP_BASIC"/>
    <property type="match status" value="1"/>
</dbReference>
<feature type="region of interest" description="Disordered" evidence="8">
    <location>
        <begin position="82"/>
        <end position="114"/>
    </location>
</feature>
<evidence type="ECO:0000313" key="10">
    <source>
        <dbReference type="EMBL" id="KAG7464049.1"/>
    </source>
</evidence>
<dbReference type="SUPFAM" id="SSF47454">
    <property type="entry name" value="A DNA-binding domain in eukaryotic transcription factors"/>
    <property type="match status" value="1"/>
</dbReference>
<protein>
    <recommendedName>
        <fullName evidence="9">BZIP domain-containing protein</fullName>
    </recommendedName>
</protein>
<dbReference type="Gene3D" id="1.10.880.10">
    <property type="entry name" value="Transcription factor, Skn-1-like, DNA-binding domain"/>
    <property type="match status" value="1"/>
</dbReference>
<evidence type="ECO:0000256" key="7">
    <source>
        <dbReference type="SAM" id="Coils"/>
    </source>
</evidence>
<dbReference type="EMBL" id="JAFDVH010000015">
    <property type="protein sequence ID" value="KAG7464049.1"/>
    <property type="molecule type" value="Genomic_DNA"/>
</dbReference>
<comment type="caution">
    <text evidence="10">The sequence shown here is derived from an EMBL/GenBank/DDBJ whole genome shotgun (WGS) entry which is preliminary data.</text>
</comment>
<dbReference type="PROSITE" id="PS50217">
    <property type="entry name" value="BZIP"/>
    <property type="match status" value="1"/>
</dbReference>
<keyword evidence="6" id="KW-0539">Nucleus</keyword>
<evidence type="ECO:0000256" key="6">
    <source>
        <dbReference type="ARBA" id="ARBA00023242"/>
    </source>
</evidence>
<dbReference type="SMART" id="SM00338">
    <property type="entry name" value="BRLZ"/>
    <property type="match status" value="1"/>
</dbReference>
<dbReference type="PANTHER" id="PTHR24411">
    <property type="entry name" value="NUCLEAR FACTOR ERYTHROID 2-RELATED FACTOR"/>
    <property type="match status" value="1"/>
</dbReference>
<feature type="coiled-coil region" evidence="7">
    <location>
        <begin position="513"/>
        <end position="547"/>
    </location>
</feature>
<reference evidence="10" key="1">
    <citation type="submission" date="2021-01" db="EMBL/GenBank/DDBJ databases">
        <authorList>
            <person name="Zahm M."/>
            <person name="Roques C."/>
            <person name="Cabau C."/>
            <person name="Klopp C."/>
            <person name="Donnadieu C."/>
            <person name="Jouanno E."/>
            <person name="Lampietro C."/>
            <person name="Louis A."/>
            <person name="Herpin A."/>
            <person name="Echchiki A."/>
            <person name="Berthelot C."/>
            <person name="Parey E."/>
            <person name="Roest-Crollius H."/>
            <person name="Braasch I."/>
            <person name="Postlethwait J."/>
            <person name="Bobe J."/>
            <person name="Montfort J."/>
            <person name="Bouchez O."/>
            <person name="Begum T."/>
            <person name="Mejri S."/>
            <person name="Adams A."/>
            <person name="Chen W.-J."/>
            <person name="Guiguen Y."/>
        </authorList>
    </citation>
    <scope>NUCLEOTIDE SEQUENCE</scope>
    <source>
        <strain evidence="10">YG-15Mar2019-1</strain>
        <tissue evidence="10">Brain</tissue>
    </source>
</reference>
<dbReference type="OrthoDB" id="7458135at2759"/>
<dbReference type="InterPro" id="IPR004826">
    <property type="entry name" value="bZIP_Maf"/>
</dbReference>
<evidence type="ECO:0000256" key="2">
    <source>
        <dbReference type="ARBA" id="ARBA00023015"/>
    </source>
</evidence>
<dbReference type="GO" id="GO:0000981">
    <property type="term" value="F:DNA-binding transcription factor activity, RNA polymerase II-specific"/>
    <property type="evidence" value="ECO:0007669"/>
    <property type="project" value="TreeGrafter"/>
</dbReference>
<dbReference type="GO" id="GO:0005634">
    <property type="term" value="C:nucleus"/>
    <property type="evidence" value="ECO:0007669"/>
    <property type="project" value="UniProtKB-ARBA"/>
</dbReference>
<keyword evidence="3" id="KW-0238">DNA-binding</keyword>
<dbReference type="Proteomes" id="UP001046870">
    <property type="component" value="Chromosome 15"/>
</dbReference>
<dbReference type="AlphaFoldDB" id="A0A9D3PN28"/>
<evidence type="ECO:0000256" key="3">
    <source>
        <dbReference type="ARBA" id="ARBA00023125"/>
    </source>
</evidence>
<feature type="compositionally biased region" description="Pro residues" evidence="8">
    <location>
        <begin position="84"/>
        <end position="97"/>
    </location>
</feature>
<feature type="region of interest" description="Disordered" evidence="8">
    <location>
        <begin position="327"/>
        <end position="457"/>
    </location>
</feature>
<feature type="domain" description="BZIP" evidence="9">
    <location>
        <begin position="495"/>
        <end position="558"/>
    </location>
</feature>
<dbReference type="Pfam" id="PF03131">
    <property type="entry name" value="bZIP_Maf"/>
    <property type="match status" value="1"/>
</dbReference>
<proteinExistence type="inferred from homology"/>
<keyword evidence="2" id="KW-0805">Transcription regulation</keyword>
<dbReference type="FunFam" id="1.10.880.10:FF:000001">
    <property type="entry name" value="Nuclear factor erythroid 2-related factor 2"/>
    <property type="match status" value="1"/>
</dbReference>
<dbReference type="GO" id="GO:0034599">
    <property type="term" value="P:cellular response to oxidative stress"/>
    <property type="evidence" value="ECO:0007669"/>
    <property type="project" value="TreeGrafter"/>
</dbReference>
<dbReference type="InterPro" id="IPR047167">
    <property type="entry name" value="NFE2-like"/>
</dbReference>
<accession>A0A9D3PN28</accession>
<feature type="region of interest" description="Disordered" evidence="8">
    <location>
        <begin position="135"/>
        <end position="166"/>
    </location>
</feature>
<keyword evidence="7" id="KW-0175">Coiled coil</keyword>
<evidence type="ECO:0000259" key="9">
    <source>
        <dbReference type="PROSITE" id="PS50217"/>
    </source>
</evidence>
<dbReference type="InterPro" id="IPR004827">
    <property type="entry name" value="bZIP"/>
</dbReference>
<feature type="compositionally biased region" description="Basic and acidic residues" evidence="8">
    <location>
        <begin position="418"/>
        <end position="457"/>
    </location>
</feature>
<evidence type="ECO:0000313" key="11">
    <source>
        <dbReference type="Proteomes" id="UP001046870"/>
    </source>
</evidence>
<comment type="similarity">
    <text evidence="1">Belongs to the bZIP family. CNC subfamily.</text>
</comment>
<keyword evidence="11" id="KW-1185">Reference proteome</keyword>
<dbReference type="CDD" id="cd14720">
    <property type="entry name" value="bZIP_NFE2-like"/>
    <property type="match status" value="1"/>
</dbReference>
<feature type="compositionally biased region" description="Low complexity" evidence="8">
    <location>
        <begin position="343"/>
        <end position="352"/>
    </location>
</feature>
<dbReference type="InterPro" id="IPR008917">
    <property type="entry name" value="TF_DNA-bd_sf"/>
</dbReference>
<evidence type="ECO:0000256" key="5">
    <source>
        <dbReference type="ARBA" id="ARBA00023163"/>
    </source>
</evidence>
<organism evidence="10 11">
    <name type="scientific">Megalops atlanticus</name>
    <name type="common">Tarpon</name>
    <name type="synonym">Clupea gigantea</name>
    <dbReference type="NCBI Taxonomy" id="7932"/>
    <lineage>
        <taxon>Eukaryota</taxon>
        <taxon>Metazoa</taxon>
        <taxon>Chordata</taxon>
        <taxon>Craniata</taxon>
        <taxon>Vertebrata</taxon>
        <taxon>Euteleostomi</taxon>
        <taxon>Actinopterygii</taxon>
        <taxon>Neopterygii</taxon>
        <taxon>Teleostei</taxon>
        <taxon>Elopiformes</taxon>
        <taxon>Megalopidae</taxon>
        <taxon>Megalops</taxon>
    </lineage>
</organism>